<dbReference type="PANTHER" id="PTHR37817">
    <property type="entry name" value="N-ACETYLTRANSFERASE EIS"/>
    <property type="match status" value="1"/>
</dbReference>
<evidence type="ECO:0000256" key="1">
    <source>
        <dbReference type="ARBA" id="ARBA00009213"/>
    </source>
</evidence>
<dbReference type="EMBL" id="BAAAUV010000052">
    <property type="protein sequence ID" value="GAA3242612.1"/>
    <property type="molecule type" value="Genomic_DNA"/>
</dbReference>
<dbReference type="InterPro" id="IPR025559">
    <property type="entry name" value="Eis_dom"/>
</dbReference>
<gene>
    <name evidence="6" type="ORF">GCM10010468_80410</name>
</gene>
<evidence type="ECO:0000313" key="7">
    <source>
        <dbReference type="Proteomes" id="UP001501237"/>
    </source>
</evidence>
<dbReference type="InterPro" id="IPR036527">
    <property type="entry name" value="SCP2_sterol-bd_dom_sf"/>
</dbReference>
<dbReference type="InterPro" id="IPR051554">
    <property type="entry name" value="Acetyltransferase_Eis"/>
</dbReference>
<dbReference type="PROSITE" id="PS51186">
    <property type="entry name" value="GNAT"/>
    <property type="match status" value="1"/>
</dbReference>
<evidence type="ECO:0000256" key="4">
    <source>
        <dbReference type="HAMAP-Rule" id="MF_01812"/>
    </source>
</evidence>
<feature type="active site" description="Proton acceptor; via carboxylate" evidence="4">
    <location>
        <position position="412"/>
    </location>
</feature>
<organism evidence="6 7">
    <name type="scientific">Actinocorallia longicatena</name>
    <dbReference type="NCBI Taxonomy" id="111803"/>
    <lineage>
        <taxon>Bacteria</taxon>
        <taxon>Bacillati</taxon>
        <taxon>Actinomycetota</taxon>
        <taxon>Actinomycetes</taxon>
        <taxon>Streptosporangiales</taxon>
        <taxon>Thermomonosporaceae</taxon>
        <taxon>Actinocorallia</taxon>
    </lineage>
</organism>
<dbReference type="Gene3D" id="3.30.1050.10">
    <property type="entry name" value="SCP2 sterol-binding domain"/>
    <property type="match status" value="1"/>
</dbReference>
<dbReference type="InterPro" id="IPR022902">
    <property type="entry name" value="NAcTrfase_Eis"/>
</dbReference>
<dbReference type="Gene3D" id="3.40.630.30">
    <property type="match status" value="2"/>
</dbReference>
<dbReference type="NCBIfam" id="NF002367">
    <property type="entry name" value="PRK01346.1-4"/>
    <property type="match status" value="1"/>
</dbReference>
<keyword evidence="3 4" id="KW-0012">Acyltransferase</keyword>
<dbReference type="SUPFAM" id="SSF55718">
    <property type="entry name" value="SCP-like"/>
    <property type="match status" value="1"/>
</dbReference>
<name>A0ABP6QMG8_9ACTN</name>
<feature type="domain" description="N-acetyltransferase" evidence="5">
    <location>
        <begin position="4"/>
        <end position="150"/>
    </location>
</feature>
<dbReference type="PANTHER" id="PTHR37817:SF1">
    <property type="entry name" value="N-ACETYLTRANSFERASE EIS"/>
    <property type="match status" value="1"/>
</dbReference>
<dbReference type="InterPro" id="IPR041380">
    <property type="entry name" value="Acetyltransf_17"/>
</dbReference>
<comment type="caution">
    <text evidence="6">The sequence shown here is derived from an EMBL/GenBank/DDBJ whole genome shotgun (WGS) entry which is preliminary data.</text>
</comment>
<evidence type="ECO:0000259" key="5">
    <source>
        <dbReference type="PROSITE" id="PS51186"/>
    </source>
</evidence>
<proteinExistence type="inferred from homology"/>
<evidence type="ECO:0000313" key="6">
    <source>
        <dbReference type="EMBL" id="GAA3242612.1"/>
    </source>
</evidence>
<keyword evidence="2 4" id="KW-0808">Transferase</keyword>
<feature type="binding site" evidence="4">
    <location>
        <begin position="92"/>
        <end position="97"/>
    </location>
    <ligand>
        <name>acetyl-CoA</name>
        <dbReference type="ChEBI" id="CHEBI:57288"/>
    </ligand>
</feature>
<evidence type="ECO:0000256" key="3">
    <source>
        <dbReference type="ARBA" id="ARBA00023315"/>
    </source>
</evidence>
<comment type="subunit">
    <text evidence="4">Homohexamer; trimer of dimers.</text>
</comment>
<dbReference type="InterPro" id="IPR000182">
    <property type="entry name" value="GNAT_dom"/>
</dbReference>
<sequence length="412" mass="45008">MMGMEIRSIAGDELQGWLRTVATGFHASPDVEAEEADLLRPYYDLDRTLGAFDDGRCVATFRSFTHEVTAVGGAPVTSDAITAVTVLPTHRRRGLLTRMMDLDLRAAKDRGDPMASLVAAEHLIYSRYGFGPATWLTEFRVEVGRARTAPVLEFDGRVDLVDGAEVRKVGPAVHDRLRSRLAGVVSRDDRWWRMHTGDLVLPSSKPWKEPYHAVCRSAAGEVEGLVSYTSDGKWDGFQPDCTATVQELIAATPSAERALWHYLCSIDWITRIETGGRPSDDLLPLLLGDPRAARVVSHGDSVWLRPLDVPRLLEARSYATSASLVLDLHDRAGLAGGRFLLEATPDGATCTPTTRSADLAFDVSAFGPLYLGDESAVRLAALGRLTEETPGAAALADPLFRAARRPWCPDIF</sequence>
<dbReference type="Proteomes" id="UP001501237">
    <property type="component" value="Unassembled WGS sequence"/>
</dbReference>
<feature type="active site" description="Proton donor" evidence="4">
    <location>
        <position position="125"/>
    </location>
</feature>
<feature type="binding site" evidence="4">
    <location>
        <begin position="84"/>
        <end position="86"/>
    </location>
    <ligand>
        <name>acetyl-CoA</name>
        <dbReference type="ChEBI" id="CHEBI:57288"/>
    </ligand>
</feature>
<reference evidence="7" key="1">
    <citation type="journal article" date="2019" name="Int. J. Syst. Evol. Microbiol.">
        <title>The Global Catalogue of Microorganisms (GCM) 10K type strain sequencing project: providing services to taxonomists for standard genome sequencing and annotation.</title>
        <authorList>
            <consortium name="The Broad Institute Genomics Platform"/>
            <consortium name="The Broad Institute Genome Sequencing Center for Infectious Disease"/>
            <person name="Wu L."/>
            <person name="Ma J."/>
        </authorList>
    </citation>
    <scope>NUCLEOTIDE SEQUENCE [LARGE SCALE GENOMIC DNA]</scope>
    <source>
        <strain evidence="7">JCM 9377</strain>
    </source>
</reference>
<comment type="caution">
    <text evidence="4">Lacks conserved residue(s) required for the propagation of feature annotation.</text>
</comment>
<keyword evidence="7" id="KW-1185">Reference proteome</keyword>
<accession>A0ABP6QMG8</accession>
<dbReference type="Pfam" id="PF17668">
    <property type="entry name" value="Acetyltransf_17"/>
    <property type="match status" value="1"/>
</dbReference>
<dbReference type="Pfam" id="PF13527">
    <property type="entry name" value="Acetyltransf_9"/>
    <property type="match status" value="1"/>
</dbReference>
<dbReference type="SUPFAM" id="SSF55729">
    <property type="entry name" value="Acyl-CoA N-acyltransferases (Nat)"/>
    <property type="match status" value="1"/>
</dbReference>
<dbReference type="HAMAP" id="MF_01812">
    <property type="entry name" value="Eis"/>
    <property type="match status" value="1"/>
</dbReference>
<comment type="similarity">
    <text evidence="1 4">Belongs to the acetyltransferase Eis family.</text>
</comment>
<evidence type="ECO:0000256" key="2">
    <source>
        <dbReference type="ARBA" id="ARBA00022679"/>
    </source>
</evidence>
<protein>
    <submittedName>
        <fullName evidence="6">GNAT family N-acetyltransferase</fullName>
    </submittedName>
</protein>
<dbReference type="InterPro" id="IPR016181">
    <property type="entry name" value="Acyl_CoA_acyltransferase"/>
</dbReference>
<dbReference type="Pfam" id="PF13530">
    <property type="entry name" value="SCP2_2"/>
    <property type="match status" value="1"/>
</dbReference>